<dbReference type="EMBL" id="JAENHO010000007">
    <property type="protein sequence ID" value="MBL7257572.1"/>
    <property type="molecule type" value="Genomic_DNA"/>
</dbReference>
<evidence type="ECO:0000256" key="3">
    <source>
        <dbReference type="ARBA" id="ARBA00023163"/>
    </source>
</evidence>
<reference evidence="6 7" key="1">
    <citation type="submission" date="2021-01" db="EMBL/GenBank/DDBJ databases">
        <title>Actinoplanes sp. nov. LDG1-01 isolated from lichen.</title>
        <authorList>
            <person name="Saeng-In P."/>
            <person name="Phongsopitanun W."/>
            <person name="Kanchanasin P."/>
            <person name="Yuki M."/>
            <person name="Kudo T."/>
            <person name="Ohkuma M."/>
            <person name="Tanasupawat S."/>
        </authorList>
    </citation>
    <scope>NUCLEOTIDE SEQUENCE [LARGE SCALE GENOMIC DNA]</scope>
    <source>
        <strain evidence="6 7">LDG1-01</strain>
    </source>
</reference>
<dbReference type="Gene3D" id="3.40.50.2300">
    <property type="match status" value="2"/>
</dbReference>
<keyword evidence="2" id="KW-0238">DNA-binding</keyword>
<protein>
    <submittedName>
        <fullName evidence="6">Substrate-binding domain-containing protein</fullName>
    </submittedName>
</protein>
<dbReference type="SUPFAM" id="SSF53822">
    <property type="entry name" value="Periplasmic binding protein-like I"/>
    <property type="match status" value="1"/>
</dbReference>
<gene>
    <name evidence="6" type="ORF">JKJ07_25040</name>
</gene>
<feature type="domain" description="Transcriptional regulator LacI/GalR-like sensor" evidence="5">
    <location>
        <begin position="136"/>
        <end position="293"/>
    </location>
</feature>
<evidence type="ECO:0000256" key="4">
    <source>
        <dbReference type="SAM" id="MobiDB-lite"/>
    </source>
</evidence>
<evidence type="ECO:0000256" key="2">
    <source>
        <dbReference type="ARBA" id="ARBA00023125"/>
    </source>
</evidence>
<dbReference type="Pfam" id="PF13377">
    <property type="entry name" value="Peripla_BP_3"/>
    <property type="match status" value="1"/>
</dbReference>
<feature type="compositionally biased region" description="Polar residues" evidence="4">
    <location>
        <begin position="1"/>
        <end position="15"/>
    </location>
</feature>
<dbReference type="InterPro" id="IPR046335">
    <property type="entry name" value="LacI/GalR-like_sensor"/>
</dbReference>
<name>A0ABS1VSZ2_9ACTN</name>
<evidence type="ECO:0000313" key="7">
    <source>
        <dbReference type="Proteomes" id="UP000598996"/>
    </source>
</evidence>
<dbReference type="PANTHER" id="PTHR30146">
    <property type="entry name" value="LACI-RELATED TRANSCRIPTIONAL REPRESSOR"/>
    <property type="match status" value="1"/>
</dbReference>
<keyword evidence="7" id="KW-1185">Reference proteome</keyword>
<evidence type="ECO:0000313" key="6">
    <source>
        <dbReference type="EMBL" id="MBL7257572.1"/>
    </source>
</evidence>
<feature type="region of interest" description="Disordered" evidence="4">
    <location>
        <begin position="1"/>
        <end position="30"/>
    </location>
</feature>
<keyword evidence="1" id="KW-0805">Transcription regulation</keyword>
<dbReference type="Proteomes" id="UP000598996">
    <property type="component" value="Unassembled WGS sequence"/>
</dbReference>
<evidence type="ECO:0000256" key="1">
    <source>
        <dbReference type="ARBA" id="ARBA00023015"/>
    </source>
</evidence>
<evidence type="ECO:0000259" key="5">
    <source>
        <dbReference type="Pfam" id="PF13377"/>
    </source>
</evidence>
<sequence length="304" mass="32184">MTRGTSPQRTNSMQTRPAPPSSRGRDHRSPVIGVIAQNTTLYGPASMVQAIGDASLDEDLPVTIGHVVGKDTRAAVRRLTGQGIAGLIVIAPVDAAADMLEAVPAGLPVVTVDGPPGCPAPNVSVDQHAGGLLATRHLLANGHRTVWHVAGPEQWHGSRAREAGWRAALAEAGVPAPPTVRADWSAASGYRCGRLLAENPSCTAVFAANDDIALGVMRAMTERGRRIPEDVSVVGFDDVPEAGYTYPGLTTVRQEFAEVGREALRLLLDQLDSGRHTAESVRLDPVLMPRGTVTFRTTPPRDRC</sequence>
<accession>A0ABS1VSZ2</accession>
<dbReference type="InterPro" id="IPR028082">
    <property type="entry name" value="Peripla_BP_I"/>
</dbReference>
<keyword evidence="3" id="KW-0804">Transcription</keyword>
<organism evidence="6 7">
    <name type="scientific">Paractinoplanes lichenicola</name>
    <dbReference type="NCBI Taxonomy" id="2802976"/>
    <lineage>
        <taxon>Bacteria</taxon>
        <taxon>Bacillati</taxon>
        <taxon>Actinomycetota</taxon>
        <taxon>Actinomycetes</taxon>
        <taxon>Micromonosporales</taxon>
        <taxon>Micromonosporaceae</taxon>
        <taxon>Paractinoplanes</taxon>
    </lineage>
</organism>
<dbReference type="PANTHER" id="PTHR30146:SF153">
    <property type="entry name" value="LACTOSE OPERON REPRESSOR"/>
    <property type="match status" value="1"/>
</dbReference>
<dbReference type="CDD" id="cd01574">
    <property type="entry name" value="PBP1_LacI"/>
    <property type="match status" value="1"/>
</dbReference>
<comment type="caution">
    <text evidence="6">The sequence shown here is derived from an EMBL/GenBank/DDBJ whole genome shotgun (WGS) entry which is preliminary data.</text>
</comment>
<proteinExistence type="predicted"/>